<dbReference type="OrthoDB" id="247542at2759"/>
<keyword evidence="2" id="KW-1185">Reference proteome</keyword>
<proteinExistence type="predicted"/>
<dbReference type="PANTHER" id="PTHR10794">
    <property type="entry name" value="ABHYDROLASE DOMAIN-CONTAINING PROTEIN"/>
    <property type="match status" value="1"/>
</dbReference>
<gene>
    <name evidence="1" type="ORF">COLO4_21409</name>
</gene>
<dbReference type="GO" id="GO:0034338">
    <property type="term" value="F:short-chain carboxylesterase activity"/>
    <property type="evidence" value="ECO:0007669"/>
    <property type="project" value="TreeGrafter"/>
</dbReference>
<sequence length="359" mass="40034">MESLRHEKVQKFEEFVDRRLKPDLAHAVAERYSTDYGMFHFCIADSEHDWREGVRMSSTRSVATNDPIAPSRAIPREDIKDNPNCLLIVTPKGGHLGWVAGSQAPRGAPWTDPVVMDFLEHLEKGSITTAKIFDSCDSEVARNSSEGMQLRYLEIMDANMGSGIVCRYHSIDEAIESGAAPILISLDLDSIVDVQCTIDIMDHLLACEYSLDQCQFIGGIKFGEIEHDCFIAHGVSANLHEVIKFANEVGCFCLSLVYSTLHSLVEFFILPVFCITAHDFDSLIQELNENAFYFPCELFFLLLAPICVMTCIQEDYGSDSDCEMETFCAEVCRIGTHLFGVCINGAQGAGYTNYNWTVG</sequence>
<dbReference type="STRING" id="93759.A0A1R3ITK1"/>
<dbReference type="SUPFAM" id="SSF64484">
    <property type="entry name" value="beta and beta-prime subunits of DNA dependent RNA-polymerase"/>
    <property type="match status" value="1"/>
</dbReference>
<organism evidence="1 2">
    <name type="scientific">Corchorus olitorius</name>
    <dbReference type="NCBI Taxonomy" id="93759"/>
    <lineage>
        <taxon>Eukaryota</taxon>
        <taxon>Viridiplantae</taxon>
        <taxon>Streptophyta</taxon>
        <taxon>Embryophyta</taxon>
        <taxon>Tracheophyta</taxon>
        <taxon>Spermatophyta</taxon>
        <taxon>Magnoliopsida</taxon>
        <taxon>eudicotyledons</taxon>
        <taxon>Gunneridae</taxon>
        <taxon>Pentapetalae</taxon>
        <taxon>rosids</taxon>
        <taxon>malvids</taxon>
        <taxon>Malvales</taxon>
        <taxon>Malvaceae</taxon>
        <taxon>Grewioideae</taxon>
        <taxon>Apeibeae</taxon>
        <taxon>Corchorus</taxon>
    </lineage>
</organism>
<protein>
    <submittedName>
        <fullName evidence="1">NatC N(Alpha)-terminal acetyltransferase, Mak10 subunit</fullName>
    </submittedName>
</protein>
<dbReference type="GO" id="GO:0047372">
    <property type="term" value="F:monoacylglycerol lipase activity"/>
    <property type="evidence" value="ECO:0007669"/>
    <property type="project" value="TreeGrafter"/>
</dbReference>
<evidence type="ECO:0000313" key="2">
    <source>
        <dbReference type="Proteomes" id="UP000187203"/>
    </source>
</evidence>
<dbReference type="Proteomes" id="UP000187203">
    <property type="component" value="Unassembled WGS sequence"/>
</dbReference>
<accession>A0A1R3ITK1</accession>
<dbReference type="InterPro" id="IPR050960">
    <property type="entry name" value="AB_hydrolase_4_sf"/>
</dbReference>
<name>A0A1R3ITK1_9ROSI</name>
<reference evidence="2" key="1">
    <citation type="submission" date="2013-09" db="EMBL/GenBank/DDBJ databases">
        <title>Corchorus olitorius genome sequencing.</title>
        <authorList>
            <person name="Alam M."/>
            <person name="Haque M.S."/>
            <person name="Islam M.S."/>
            <person name="Emdad E.M."/>
            <person name="Islam M.M."/>
            <person name="Ahmed B."/>
            <person name="Halim A."/>
            <person name="Hossen Q.M.M."/>
            <person name="Hossain M.Z."/>
            <person name="Ahmed R."/>
            <person name="Khan M.M."/>
            <person name="Islam R."/>
            <person name="Rashid M.M."/>
            <person name="Khan S.A."/>
            <person name="Rahman M.S."/>
            <person name="Alam M."/>
            <person name="Yahiya A.S."/>
            <person name="Khan M.S."/>
            <person name="Azam M.S."/>
            <person name="Haque T."/>
            <person name="Lashkar M.Z.H."/>
            <person name="Akhand A.I."/>
            <person name="Morshed G."/>
            <person name="Roy S."/>
            <person name="Uddin K.S."/>
            <person name="Rabeya T."/>
            <person name="Hossain A.S."/>
            <person name="Chowdhury A."/>
            <person name="Snigdha A.R."/>
            <person name="Mortoza M.S."/>
            <person name="Matin S.A."/>
            <person name="Hoque S.M.E."/>
            <person name="Islam M.K."/>
            <person name="Roy D.K."/>
            <person name="Haider R."/>
            <person name="Moosa M.M."/>
            <person name="Elias S.M."/>
            <person name="Hasan A.M."/>
            <person name="Jahan S."/>
            <person name="Shafiuddin M."/>
            <person name="Mahmood N."/>
            <person name="Shommy N.S."/>
        </authorList>
    </citation>
    <scope>NUCLEOTIDE SEQUENCE [LARGE SCALE GENOMIC DNA]</scope>
    <source>
        <strain evidence="2">cv. O-4</strain>
    </source>
</reference>
<evidence type="ECO:0000313" key="1">
    <source>
        <dbReference type="EMBL" id="OMO85850.1"/>
    </source>
</evidence>
<dbReference type="PANTHER" id="PTHR10794:SF84">
    <property type="entry name" value="ESTERASE_LIPASE_THIOESTERASE FAMILY PROTEIN"/>
    <property type="match status" value="1"/>
</dbReference>
<dbReference type="Gene3D" id="3.90.1800.10">
    <property type="entry name" value="RNA polymerase alpha subunit dimerisation domain"/>
    <property type="match status" value="1"/>
</dbReference>
<comment type="caution">
    <text evidence="1">The sequence shown here is derived from an EMBL/GenBank/DDBJ whole genome shotgun (WGS) entry which is preliminary data.</text>
</comment>
<dbReference type="EMBL" id="AWUE01017658">
    <property type="protein sequence ID" value="OMO85850.1"/>
    <property type="molecule type" value="Genomic_DNA"/>
</dbReference>
<dbReference type="AlphaFoldDB" id="A0A1R3ITK1"/>